<keyword evidence="2" id="KW-0378">Hydrolase</keyword>
<dbReference type="EMBL" id="JACGWO010000005">
    <property type="protein sequence ID" value="KAK4426727.1"/>
    <property type="molecule type" value="Genomic_DNA"/>
</dbReference>
<sequence length="156" mass="17790">MSTIHDKSDDEYSIIGDKGDIGFIDFENFKSLCSYNPSEESQIVNISVPFPLVGKNPHVAFVGERLFDSITIENTTGERLDLWSTPDVITEDLTKRKDGSFFKTLLAMEEIKLEEYMRAYNMECVTMKSKRNQFLFLEVPGLAEKSLPLLMGTIYL</sequence>
<keyword evidence="2" id="KW-0067">ATP-binding</keyword>
<keyword evidence="3" id="KW-1185">Reference proteome</keyword>
<dbReference type="InterPro" id="IPR049080">
    <property type="entry name" value="MOV-10-like_beta-barrel"/>
</dbReference>
<proteinExistence type="predicted"/>
<reference evidence="2" key="1">
    <citation type="submission" date="2020-06" db="EMBL/GenBank/DDBJ databases">
        <authorList>
            <person name="Li T."/>
            <person name="Hu X."/>
            <person name="Zhang T."/>
            <person name="Song X."/>
            <person name="Zhang H."/>
            <person name="Dai N."/>
            <person name="Sheng W."/>
            <person name="Hou X."/>
            <person name="Wei L."/>
        </authorList>
    </citation>
    <scope>NUCLEOTIDE SEQUENCE</scope>
    <source>
        <strain evidence="2">3651</strain>
        <tissue evidence="2">Leaf</tissue>
    </source>
</reference>
<keyword evidence="2" id="KW-0547">Nucleotide-binding</keyword>
<evidence type="ECO:0000259" key="1">
    <source>
        <dbReference type="Pfam" id="PF21634"/>
    </source>
</evidence>
<dbReference type="Proteomes" id="UP001293254">
    <property type="component" value="Unassembled WGS sequence"/>
</dbReference>
<feature type="domain" description="Helicase MOV-10-like beta-barrel" evidence="1">
    <location>
        <begin position="120"/>
        <end position="152"/>
    </location>
</feature>
<comment type="caution">
    <text evidence="2">The sequence shown here is derived from an EMBL/GenBank/DDBJ whole genome shotgun (WGS) entry which is preliminary data.</text>
</comment>
<name>A0AAE1YAW6_9LAMI</name>
<gene>
    <name evidence="2" type="ORF">Salat_1441400</name>
</gene>
<dbReference type="AlphaFoldDB" id="A0AAE1YAW6"/>
<dbReference type="Pfam" id="PF21634">
    <property type="entry name" value="MOV-10_beta-barrel"/>
    <property type="match status" value="1"/>
</dbReference>
<reference evidence="2" key="2">
    <citation type="journal article" date="2024" name="Plant">
        <title>Genomic evolution and insights into agronomic trait innovations of Sesamum species.</title>
        <authorList>
            <person name="Miao H."/>
            <person name="Wang L."/>
            <person name="Qu L."/>
            <person name="Liu H."/>
            <person name="Sun Y."/>
            <person name="Le M."/>
            <person name="Wang Q."/>
            <person name="Wei S."/>
            <person name="Zheng Y."/>
            <person name="Lin W."/>
            <person name="Duan Y."/>
            <person name="Cao H."/>
            <person name="Xiong S."/>
            <person name="Wang X."/>
            <person name="Wei L."/>
            <person name="Li C."/>
            <person name="Ma Q."/>
            <person name="Ju M."/>
            <person name="Zhao R."/>
            <person name="Li G."/>
            <person name="Mu C."/>
            <person name="Tian Q."/>
            <person name="Mei H."/>
            <person name="Zhang T."/>
            <person name="Gao T."/>
            <person name="Zhang H."/>
        </authorList>
    </citation>
    <scope>NUCLEOTIDE SEQUENCE</scope>
    <source>
        <strain evidence="2">3651</strain>
    </source>
</reference>
<evidence type="ECO:0000313" key="2">
    <source>
        <dbReference type="EMBL" id="KAK4426727.1"/>
    </source>
</evidence>
<keyword evidence="2" id="KW-0347">Helicase</keyword>
<protein>
    <submittedName>
        <fullName evidence="2">RNA helicase SDE3</fullName>
    </submittedName>
</protein>
<dbReference type="GO" id="GO:0004386">
    <property type="term" value="F:helicase activity"/>
    <property type="evidence" value="ECO:0007669"/>
    <property type="project" value="UniProtKB-KW"/>
</dbReference>
<organism evidence="2 3">
    <name type="scientific">Sesamum alatum</name>
    <dbReference type="NCBI Taxonomy" id="300844"/>
    <lineage>
        <taxon>Eukaryota</taxon>
        <taxon>Viridiplantae</taxon>
        <taxon>Streptophyta</taxon>
        <taxon>Embryophyta</taxon>
        <taxon>Tracheophyta</taxon>
        <taxon>Spermatophyta</taxon>
        <taxon>Magnoliopsida</taxon>
        <taxon>eudicotyledons</taxon>
        <taxon>Gunneridae</taxon>
        <taxon>Pentapetalae</taxon>
        <taxon>asterids</taxon>
        <taxon>lamiids</taxon>
        <taxon>Lamiales</taxon>
        <taxon>Pedaliaceae</taxon>
        <taxon>Sesamum</taxon>
    </lineage>
</organism>
<evidence type="ECO:0000313" key="3">
    <source>
        <dbReference type="Proteomes" id="UP001293254"/>
    </source>
</evidence>
<accession>A0AAE1YAW6</accession>